<proteinExistence type="predicted"/>
<accession>A0AC60QZ48</accession>
<dbReference type="EMBL" id="JABSTQ010002522">
    <property type="protein sequence ID" value="KAG0444068.1"/>
    <property type="molecule type" value="Genomic_DNA"/>
</dbReference>
<keyword evidence="2" id="KW-1185">Reference proteome</keyword>
<name>A0AC60QZ48_IXOPE</name>
<protein>
    <submittedName>
        <fullName evidence="1">Uncharacterized protein</fullName>
    </submittedName>
</protein>
<sequence>MCQRVEPDCLITALSGPVCLTASTLPHWAQPFPAWTTGGRIRPGLPRRRDNFCISPGCKVGYKSSKEKLSSCRAPKDDELFEKWRRTVPRADKELQKHSALCELHFDKDSIVRTFMHVISNETVTSARERPFLAPHAVPTMVTNLPNLRKSTKAERQILKRTGAAAEPTKKKRRKEINNPDRPISEADRVRIEVAEQPREEMPQLDLGCLQLPAPYWSRHVIQSTPKATLKRRGEGVWPTPMCMRPSLGASPSFGIAPLGALKAITVIIARSTHAAQGSSLLVAACVRAG</sequence>
<evidence type="ECO:0000313" key="2">
    <source>
        <dbReference type="Proteomes" id="UP000805193"/>
    </source>
</evidence>
<reference evidence="1 2" key="1">
    <citation type="journal article" date="2020" name="Cell">
        <title>Large-Scale Comparative Analyses of Tick Genomes Elucidate Their Genetic Diversity and Vector Capacities.</title>
        <authorList>
            <consortium name="Tick Genome and Microbiome Consortium (TIGMIC)"/>
            <person name="Jia N."/>
            <person name="Wang J."/>
            <person name="Shi W."/>
            <person name="Du L."/>
            <person name="Sun Y."/>
            <person name="Zhan W."/>
            <person name="Jiang J.F."/>
            <person name="Wang Q."/>
            <person name="Zhang B."/>
            <person name="Ji P."/>
            <person name="Bell-Sakyi L."/>
            <person name="Cui X.M."/>
            <person name="Yuan T.T."/>
            <person name="Jiang B.G."/>
            <person name="Yang W.F."/>
            <person name="Lam T.T."/>
            <person name="Chang Q.C."/>
            <person name="Ding S.J."/>
            <person name="Wang X.J."/>
            <person name="Zhu J.G."/>
            <person name="Ruan X.D."/>
            <person name="Zhao L."/>
            <person name="Wei J.T."/>
            <person name="Ye R.Z."/>
            <person name="Que T.C."/>
            <person name="Du C.H."/>
            <person name="Zhou Y.H."/>
            <person name="Cheng J.X."/>
            <person name="Dai P.F."/>
            <person name="Guo W.B."/>
            <person name="Han X.H."/>
            <person name="Huang E.J."/>
            <person name="Li L.F."/>
            <person name="Wei W."/>
            <person name="Gao Y.C."/>
            <person name="Liu J.Z."/>
            <person name="Shao H.Z."/>
            <person name="Wang X."/>
            <person name="Wang C.C."/>
            <person name="Yang T.C."/>
            <person name="Huo Q.B."/>
            <person name="Li W."/>
            <person name="Chen H.Y."/>
            <person name="Chen S.E."/>
            <person name="Zhou L.G."/>
            <person name="Ni X.B."/>
            <person name="Tian J.H."/>
            <person name="Sheng Y."/>
            <person name="Liu T."/>
            <person name="Pan Y.S."/>
            <person name="Xia L.Y."/>
            <person name="Li J."/>
            <person name="Zhao F."/>
            <person name="Cao W.C."/>
        </authorList>
    </citation>
    <scope>NUCLEOTIDE SEQUENCE [LARGE SCALE GENOMIC DNA]</scope>
    <source>
        <strain evidence="1">Iper-2018</strain>
    </source>
</reference>
<evidence type="ECO:0000313" key="1">
    <source>
        <dbReference type="EMBL" id="KAG0444068.1"/>
    </source>
</evidence>
<organism evidence="1 2">
    <name type="scientific">Ixodes persulcatus</name>
    <name type="common">Taiga tick</name>
    <dbReference type="NCBI Taxonomy" id="34615"/>
    <lineage>
        <taxon>Eukaryota</taxon>
        <taxon>Metazoa</taxon>
        <taxon>Ecdysozoa</taxon>
        <taxon>Arthropoda</taxon>
        <taxon>Chelicerata</taxon>
        <taxon>Arachnida</taxon>
        <taxon>Acari</taxon>
        <taxon>Parasitiformes</taxon>
        <taxon>Ixodida</taxon>
        <taxon>Ixodoidea</taxon>
        <taxon>Ixodidae</taxon>
        <taxon>Ixodinae</taxon>
        <taxon>Ixodes</taxon>
    </lineage>
</organism>
<comment type="caution">
    <text evidence="1">The sequence shown here is derived from an EMBL/GenBank/DDBJ whole genome shotgun (WGS) entry which is preliminary data.</text>
</comment>
<gene>
    <name evidence="1" type="ORF">HPB47_014210</name>
</gene>
<dbReference type="Proteomes" id="UP000805193">
    <property type="component" value="Unassembled WGS sequence"/>
</dbReference>